<feature type="transmembrane region" description="Helical" evidence="5">
    <location>
        <begin position="81"/>
        <end position="99"/>
    </location>
</feature>
<keyword evidence="9" id="KW-1185">Reference proteome</keyword>
<keyword evidence="5" id="KW-0874">Quinone</keyword>
<keyword evidence="5" id="KW-0830">Ubiquinone</keyword>
<dbReference type="AlphaFoldDB" id="A0A150WR55"/>
<feature type="transmembrane region" description="Helical" evidence="5">
    <location>
        <begin position="41"/>
        <end position="61"/>
    </location>
</feature>
<gene>
    <name evidence="5" type="primary">nuoN</name>
    <name evidence="8" type="ORF">AZI86_06475</name>
</gene>
<feature type="transmembrane region" description="Helical" evidence="5">
    <location>
        <begin position="278"/>
        <end position="296"/>
    </location>
</feature>
<dbReference type="PANTHER" id="PTHR22773">
    <property type="entry name" value="NADH DEHYDROGENASE"/>
    <property type="match status" value="1"/>
</dbReference>
<dbReference type="InterPro" id="IPR010096">
    <property type="entry name" value="NADH-Q_OxRdtase_suN/2"/>
</dbReference>
<feature type="transmembrane region" description="Helical" evidence="5">
    <location>
        <begin position="12"/>
        <end position="29"/>
    </location>
</feature>
<evidence type="ECO:0000256" key="1">
    <source>
        <dbReference type="ARBA" id="ARBA00004127"/>
    </source>
</evidence>
<dbReference type="GO" id="GO:0008137">
    <property type="term" value="F:NADH dehydrogenase (ubiquinone) activity"/>
    <property type="evidence" value="ECO:0007669"/>
    <property type="project" value="InterPro"/>
</dbReference>
<dbReference type="Pfam" id="PF00361">
    <property type="entry name" value="Proton_antipo_M"/>
    <property type="match status" value="1"/>
</dbReference>
<dbReference type="HAMAP" id="MF_00445">
    <property type="entry name" value="NDH1_NuoN_1"/>
    <property type="match status" value="1"/>
</dbReference>
<keyword evidence="4 5" id="KW-0472">Membrane</keyword>
<keyword evidence="5" id="KW-1278">Translocase</keyword>
<evidence type="ECO:0000256" key="2">
    <source>
        <dbReference type="ARBA" id="ARBA00022692"/>
    </source>
</evidence>
<name>A0A150WR55_BDEBC</name>
<feature type="transmembrane region" description="Helical" evidence="5">
    <location>
        <begin position="208"/>
        <end position="233"/>
    </location>
</feature>
<evidence type="ECO:0000256" key="6">
    <source>
        <dbReference type="RuleBase" id="RU000320"/>
    </source>
</evidence>
<dbReference type="GO" id="GO:0050136">
    <property type="term" value="F:NADH dehydrogenase (quinone) (non-electrogenic) activity"/>
    <property type="evidence" value="ECO:0007669"/>
    <property type="project" value="UniProtKB-UniRule"/>
</dbReference>
<comment type="subunit">
    <text evidence="5">NDH-1 is composed of 14 different subunits. Subunits NuoA, H, J, K, L, M, N constitute the membrane sector of the complex.</text>
</comment>
<comment type="catalytic activity">
    <reaction evidence="5">
        <text>a quinone + NADH + 5 H(+)(in) = a quinol + NAD(+) + 4 H(+)(out)</text>
        <dbReference type="Rhea" id="RHEA:57888"/>
        <dbReference type="ChEBI" id="CHEBI:15378"/>
        <dbReference type="ChEBI" id="CHEBI:24646"/>
        <dbReference type="ChEBI" id="CHEBI:57540"/>
        <dbReference type="ChEBI" id="CHEBI:57945"/>
        <dbReference type="ChEBI" id="CHEBI:132124"/>
    </reaction>
</comment>
<dbReference type="OrthoDB" id="5288138at2"/>
<proteinExistence type="inferred from homology"/>
<dbReference type="GO" id="GO:0042773">
    <property type="term" value="P:ATP synthesis coupled electron transport"/>
    <property type="evidence" value="ECO:0007669"/>
    <property type="project" value="InterPro"/>
</dbReference>
<evidence type="ECO:0000313" key="9">
    <source>
        <dbReference type="Proteomes" id="UP000075320"/>
    </source>
</evidence>
<dbReference type="GO" id="GO:0012505">
    <property type="term" value="C:endomembrane system"/>
    <property type="evidence" value="ECO:0007669"/>
    <property type="project" value="UniProtKB-SubCell"/>
</dbReference>
<dbReference type="EC" id="7.1.1.-" evidence="5"/>
<feature type="transmembrane region" description="Helical" evidence="5">
    <location>
        <begin position="377"/>
        <end position="401"/>
    </location>
</feature>
<protein>
    <recommendedName>
        <fullName evidence="5">NADH-quinone oxidoreductase subunit N</fullName>
        <ecNumber evidence="5">7.1.1.-</ecNumber>
    </recommendedName>
    <alternativeName>
        <fullName evidence="5">NADH dehydrogenase I subunit N</fullName>
    </alternativeName>
    <alternativeName>
        <fullName evidence="5">NDH-1 subunit N</fullName>
    </alternativeName>
</protein>
<feature type="transmembrane region" description="Helical" evidence="5">
    <location>
        <begin position="111"/>
        <end position="129"/>
    </location>
</feature>
<dbReference type="GO" id="GO:0005886">
    <property type="term" value="C:plasma membrane"/>
    <property type="evidence" value="ECO:0007669"/>
    <property type="project" value="UniProtKB-SubCell"/>
</dbReference>
<dbReference type="RefSeq" id="WP_061834257.1">
    <property type="nucleotide sequence ID" value="NZ_LUKE01000001.1"/>
</dbReference>
<dbReference type="InterPro" id="IPR001750">
    <property type="entry name" value="ND/Mrp_TM"/>
</dbReference>
<feature type="transmembrane region" description="Helical" evidence="5">
    <location>
        <begin position="413"/>
        <end position="433"/>
    </location>
</feature>
<keyword evidence="5" id="KW-0520">NAD</keyword>
<reference evidence="8 9" key="1">
    <citation type="submission" date="2016-03" db="EMBL/GenBank/DDBJ databases">
        <authorList>
            <person name="Ploux O."/>
        </authorList>
    </citation>
    <scope>NUCLEOTIDE SEQUENCE [LARGE SCALE GENOMIC DNA]</scope>
    <source>
        <strain evidence="8 9">R0</strain>
    </source>
</reference>
<organism evidence="8 9">
    <name type="scientific">Bdellovibrio bacteriovorus</name>
    <dbReference type="NCBI Taxonomy" id="959"/>
    <lineage>
        <taxon>Bacteria</taxon>
        <taxon>Pseudomonadati</taxon>
        <taxon>Bdellovibrionota</taxon>
        <taxon>Bdellovibrionia</taxon>
        <taxon>Bdellovibrionales</taxon>
        <taxon>Pseudobdellovibrionaceae</taxon>
        <taxon>Bdellovibrio</taxon>
    </lineage>
</organism>
<feature type="domain" description="NADH:quinone oxidoreductase/Mrp antiporter transmembrane" evidence="7">
    <location>
        <begin position="128"/>
        <end position="427"/>
    </location>
</feature>
<evidence type="ECO:0000256" key="4">
    <source>
        <dbReference type="ARBA" id="ARBA00023136"/>
    </source>
</evidence>
<evidence type="ECO:0000313" key="8">
    <source>
        <dbReference type="EMBL" id="KYG66685.1"/>
    </source>
</evidence>
<feature type="transmembrane region" description="Helical" evidence="5">
    <location>
        <begin position="336"/>
        <end position="356"/>
    </location>
</feature>
<comment type="caution">
    <text evidence="8">The sequence shown here is derived from an EMBL/GenBank/DDBJ whole genome shotgun (WGS) entry which is preliminary data.</text>
</comment>
<keyword evidence="2 5" id="KW-0812">Transmembrane</keyword>
<comment type="function">
    <text evidence="5">NDH-1 shuttles electrons from NADH, via FMN and iron-sulfur (Fe-S) centers, to quinones in the respiratory chain. The immediate electron acceptor for the enzyme in this species is believed to be ubiquinone. Couples the redox reaction to proton translocation (for every two electrons transferred, four hydrogen ions are translocated across the cytoplasmic membrane), and thus conserves the redox energy in a proton gradient.</text>
</comment>
<accession>A0A150WR55</accession>
<feature type="transmembrane region" description="Helical" evidence="5">
    <location>
        <begin position="165"/>
        <end position="188"/>
    </location>
</feature>
<dbReference type="GO" id="GO:0048038">
    <property type="term" value="F:quinone binding"/>
    <property type="evidence" value="ECO:0007669"/>
    <property type="project" value="UniProtKB-KW"/>
</dbReference>
<feature type="transmembrane region" description="Helical" evidence="5">
    <location>
        <begin position="453"/>
        <end position="478"/>
    </location>
</feature>
<keyword evidence="5" id="KW-1003">Cell membrane</keyword>
<feature type="transmembrane region" description="Helical" evidence="5">
    <location>
        <begin position="303"/>
        <end position="324"/>
    </location>
</feature>
<keyword evidence="3 5" id="KW-1133">Transmembrane helix</keyword>
<dbReference type="EMBL" id="LUKE01000001">
    <property type="protein sequence ID" value="KYG66685.1"/>
    <property type="molecule type" value="Genomic_DNA"/>
</dbReference>
<evidence type="ECO:0000259" key="7">
    <source>
        <dbReference type="Pfam" id="PF00361"/>
    </source>
</evidence>
<dbReference type="NCBIfam" id="TIGR01770">
    <property type="entry name" value="NDH_I_N"/>
    <property type="match status" value="1"/>
</dbReference>
<comment type="similarity">
    <text evidence="5">Belongs to the complex I subunit 2 family.</text>
</comment>
<keyword evidence="5" id="KW-0813">Transport</keyword>
<evidence type="ECO:0000256" key="5">
    <source>
        <dbReference type="HAMAP-Rule" id="MF_00445"/>
    </source>
</evidence>
<evidence type="ECO:0000256" key="3">
    <source>
        <dbReference type="ARBA" id="ARBA00022989"/>
    </source>
</evidence>
<sequence length="487" mass="52116">MKIDIGLSDILLISPMIALFLASLIPITVKVLRGNKEQPAIATLSQAILGLVVSIGLLIVFGGAGKTAFNNGLIFDGVTQWLGVIALASAGAAIIMMYENPSTKGRQFSELIFLALSSAIGMLILVSAVDLLMVFIGLEMMSLSLYLMIAMSHEEKLSKEAALKYFVLGSFASAIFLYGTAFIFGSTGGTNILNFMEVAPDLIQTSRLFLFGITFVILGFCFKVSIAPFHAWTPDVYQGSPTPHTALMATAVKAVSFAAFLRIIATKSLIGSEHLFDMLQWLAVITMILGNTAAILQNNFKRMIAYSSVAHSGYLLVGVITAGVSDNSAFGASGVIFYLLSYGLMTLGAFAIASMLERSENHIVNIDDLAGFAKQRPMLALCLTVFLLSLAGVPPTLGFFGKFYLFNAAIGEGLLWLAIWGMLSSVIAVYYYLRPIVVMYMREGNAEIAGHSLNATTVTAVVMALAITLMGFVSGPIFTAVEASLLR</sequence>
<comment type="subcellular location">
    <subcellularLocation>
        <location evidence="5">Cell membrane</location>
        <topology evidence="5">Multi-pass membrane protein</topology>
    </subcellularLocation>
    <subcellularLocation>
        <location evidence="1">Endomembrane system</location>
        <topology evidence="1">Multi-pass membrane protein</topology>
    </subcellularLocation>
    <subcellularLocation>
        <location evidence="6">Membrane</location>
        <topology evidence="6">Multi-pass membrane protein</topology>
    </subcellularLocation>
</comment>
<dbReference type="Proteomes" id="UP000075320">
    <property type="component" value="Unassembled WGS sequence"/>
</dbReference>